<keyword evidence="8" id="KW-1185">Reference proteome</keyword>
<evidence type="ECO:0000256" key="3">
    <source>
        <dbReference type="SAM" id="MobiDB-lite"/>
    </source>
</evidence>
<dbReference type="SUPFAM" id="SSF63411">
    <property type="entry name" value="LuxS/MPP-like metallohydrolase"/>
    <property type="match status" value="4"/>
</dbReference>
<reference evidence="7 8" key="1">
    <citation type="submission" date="2012-10" db="EMBL/GenBank/DDBJ databases">
        <title>Genome sequencing of Tanticharoenia sakaeratensis NBRC 103193.</title>
        <authorList>
            <person name="Azuma Y."/>
            <person name="Hadano H."/>
            <person name="Hirakawa H."/>
            <person name="Matsushita K."/>
        </authorList>
    </citation>
    <scope>NUCLEOTIDE SEQUENCE [LARGE SCALE GENOMIC DNA]</scope>
    <source>
        <strain evidence="7 8">NBRC 103193</strain>
    </source>
</reference>
<dbReference type="Pfam" id="PF00675">
    <property type="entry name" value="Peptidase_M16"/>
    <property type="match status" value="1"/>
</dbReference>
<sequence>MLSEKLCPPAAHARCRGAAKAALAVLLSLGTSGIAMAQQAPLRATLDNGLRVVIVPDHLAPVVSTEINYLVGSSDAPDGFPGTAHALEHMMFRGTKGLSGDALDAIGARVGGDNNADTTEDVTQYFYTAPIEDLGILLRVEADRMRNLTLSDADWSTERGAIEQEVSRDLSSPIYRYTAQLRGIMFAGTPYAHDALGTRPSFDRTDTKLLHSFYDSWYAPNNAILVIVGDVNPQATLSQVRAAFDGIARRPLPPRPAFSPEPVTAKTLSLDTDLPIGLATMAWRMPGLRAQDFAVADILSDVLGSNRYALYGLVPQGRALTAGFDYIATPQASFGVALAGFPKGADPKPFMESMRVVIADARAHGVPADLVEAAKRREVAQLEFNANSISGQASAWSQALAFSGLSSPQDVIRAYQAVTPAQVNALAARLLTPETAITANLIPSERNAPMGAGGFGGSESFSKPPAAGTKLPDWASAALARLAVPTPPATPAAFTLPNGLRLLVLPEHVSHTIQLFGSIRQNANLEEPKGKEGVASLTDALFEYGSTSRDRLALAKALDDIAADENAGANFALGVLTPDFDKGLAILSDNELHPAFPGQAFAILQRQAAMSRAGVMQSPDYRFRRSELRALNVPSDPALREATPESIAHLTLDDVHAFYTHAFRPDLTTIVVVGDTTPEAAHAAILKAFGGWTANGPKPLVDSPPRPDSRASKADTPDPGRSQDDVTLAETMGLTVSNPDRYALQVGNEVLGEGFTSRLLQDLRVRTGYAYFAGSSAQIGRTRSAFVVNFGADPDKAGAATKAAIRDVSAMRDTMVTDDELVQAKAGLLRRMPLQRASFAGLAGLYLRLADLGEPLDTPAHSAQAIYAVTAADVQTAFRTWVRPADLAELILGPQSH</sequence>
<keyword evidence="2" id="KW-0645">Protease</keyword>
<gene>
    <name evidence="7" type="ORF">Tasa_004_096</name>
</gene>
<dbReference type="Gene3D" id="3.30.830.10">
    <property type="entry name" value="Metalloenzyme, LuxS/M16 peptidase-like"/>
    <property type="match status" value="4"/>
</dbReference>
<keyword evidence="2" id="KW-0482">Metalloprotease</keyword>
<dbReference type="EMBL" id="BALE01000004">
    <property type="protein sequence ID" value="GAN53031.1"/>
    <property type="molecule type" value="Genomic_DNA"/>
</dbReference>
<dbReference type="InterPro" id="IPR007863">
    <property type="entry name" value="Peptidase_M16_C"/>
</dbReference>
<dbReference type="STRING" id="1231623.Tasa_004_096"/>
<dbReference type="Pfam" id="PF05193">
    <property type="entry name" value="Peptidase_M16_C"/>
    <property type="match status" value="2"/>
</dbReference>
<dbReference type="AlphaFoldDB" id="A0A0D6MHQ2"/>
<evidence type="ECO:0000259" key="6">
    <source>
        <dbReference type="Pfam" id="PF05193"/>
    </source>
</evidence>
<dbReference type="OrthoDB" id="9811314at2"/>
<feature type="domain" description="Peptidase M16 N-terminal" evidence="5">
    <location>
        <begin position="52"/>
        <end position="195"/>
    </location>
</feature>
<feature type="chain" id="PRO_5002308231" evidence="4">
    <location>
        <begin position="38"/>
        <end position="897"/>
    </location>
</feature>
<evidence type="ECO:0000256" key="4">
    <source>
        <dbReference type="SAM" id="SignalP"/>
    </source>
</evidence>
<organism evidence="7 8">
    <name type="scientific">Tanticharoenia sakaeratensis NBRC 103193</name>
    <dbReference type="NCBI Taxonomy" id="1231623"/>
    <lineage>
        <taxon>Bacteria</taxon>
        <taxon>Pseudomonadati</taxon>
        <taxon>Pseudomonadota</taxon>
        <taxon>Alphaproteobacteria</taxon>
        <taxon>Acetobacterales</taxon>
        <taxon>Acetobacteraceae</taxon>
        <taxon>Tanticharoenia</taxon>
    </lineage>
</organism>
<dbReference type="PANTHER" id="PTHR11851:SF49">
    <property type="entry name" value="MITOCHONDRIAL-PROCESSING PEPTIDASE SUBUNIT ALPHA"/>
    <property type="match status" value="1"/>
</dbReference>
<proteinExistence type="inferred from homology"/>
<dbReference type="PANTHER" id="PTHR11851">
    <property type="entry name" value="METALLOPROTEASE"/>
    <property type="match status" value="1"/>
</dbReference>
<evidence type="ECO:0000259" key="5">
    <source>
        <dbReference type="Pfam" id="PF00675"/>
    </source>
</evidence>
<dbReference type="GO" id="GO:0046872">
    <property type="term" value="F:metal ion binding"/>
    <property type="evidence" value="ECO:0007669"/>
    <property type="project" value="InterPro"/>
</dbReference>
<name>A0A0D6MHQ2_9PROT</name>
<comment type="caution">
    <text evidence="7">The sequence shown here is derived from an EMBL/GenBank/DDBJ whole genome shotgun (WGS) entry which is preliminary data.</text>
</comment>
<dbReference type="InterPro" id="IPR011765">
    <property type="entry name" value="Pept_M16_N"/>
</dbReference>
<feature type="compositionally biased region" description="Basic and acidic residues" evidence="3">
    <location>
        <begin position="705"/>
        <end position="724"/>
    </location>
</feature>
<comment type="similarity">
    <text evidence="1">Belongs to the peptidase M16 family.</text>
</comment>
<evidence type="ECO:0000256" key="2">
    <source>
        <dbReference type="ARBA" id="ARBA00023049"/>
    </source>
</evidence>
<protein>
    <submittedName>
        <fullName evidence="7">Peptidase M16 domain-containing protein</fullName>
    </submittedName>
</protein>
<feature type="domain" description="Peptidase M16 C-terminal" evidence="6">
    <location>
        <begin position="210"/>
        <end position="376"/>
    </location>
</feature>
<feature type="region of interest" description="Disordered" evidence="3">
    <location>
        <begin position="696"/>
        <end position="725"/>
    </location>
</feature>
<dbReference type="InterPro" id="IPR011249">
    <property type="entry name" value="Metalloenz_LuxS/M16"/>
</dbReference>
<accession>A0A0D6MHQ2</accession>
<keyword evidence="2" id="KW-0378">Hydrolase</keyword>
<evidence type="ECO:0000256" key="1">
    <source>
        <dbReference type="ARBA" id="ARBA00007261"/>
    </source>
</evidence>
<dbReference type="InterPro" id="IPR050361">
    <property type="entry name" value="MPP/UQCRC_Complex"/>
</dbReference>
<evidence type="ECO:0000313" key="7">
    <source>
        <dbReference type="EMBL" id="GAN53031.1"/>
    </source>
</evidence>
<feature type="domain" description="Peptidase M16 C-terminal" evidence="6">
    <location>
        <begin position="650"/>
        <end position="828"/>
    </location>
</feature>
<feature type="signal peptide" evidence="4">
    <location>
        <begin position="1"/>
        <end position="37"/>
    </location>
</feature>
<dbReference type="Proteomes" id="UP000032679">
    <property type="component" value="Unassembled WGS sequence"/>
</dbReference>
<keyword evidence="4" id="KW-0732">Signal</keyword>
<evidence type="ECO:0000313" key="8">
    <source>
        <dbReference type="Proteomes" id="UP000032679"/>
    </source>
</evidence>